<dbReference type="Pfam" id="PF05368">
    <property type="entry name" value="NmrA"/>
    <property type="match status" value="1"/>
</dbReference>
<keyword evidence="3" id="KW-1185">Reference proteome</keyword>
<evidence type="ECO:0000313" key="2">
    <source>
        <dbReference type="EMBL" id="GAS96924.1"/>
    </source>
</evidence>
<sequence length="307" mass="33503">MTNPILITGATGRHGNTGEYLVRRLREAGHPVRILARRRSERTEELAALGAQIAVGDLHDRRTLVPALVDVDLAYFTYPIDDGVVTAAANYAAAVREVGRSPRTVVMSMGPARPDSPSNLGRAQWLAEQVLDWAGLDLLILRVAALFHENLLVLHSHSVREYAVFRNSFGTGKIAWIGAGDAAELALAALLHPERFTDTVYFAKGSEEYSHLEIAQLLNESTAGTVHFEPISRDQWRDDLLALSRIPGADAVNAAMAQHISAVGQMVAESGRALPADPDTLRELTGREPVTMREFLLANREAFMPVS</sequence>
<dbReference type="InterPro" id="IPR008030">
    <property type="entry name" value="NmrA-like"/>
</dbReference>
<name>A0A100WFD4_MYCCR</name>
<dbReference type="SUPFAM" id="SSF51735">
    <property type="entry name" value="NAD(P)-binding Rossmann-fold domains"/>
    <property type="match status" value="1"/>
</dbReference>
<dbReference type="InterPro" id="IPR036291">
    <property type="entry name" value="NAD(P)-bd_dom_sf"/>
</dbReference>
<accession>A0A100WFD4</accession>
<reference evidence="3" key="1">
    <citation type="journal article" date="2016" name="Genome Announc.">
        <title>Draft Genome Sequences of Five Rapidly Growing Mycobacterium Species, M. thermoresistibile, M. fortuitum subsp. acetamidolyticum, M. canariasense, M. brisbanense, and M. novocastrense.</title>
        <authorList>
            <person name="Katahira K."/>
            <person name="Ogura Y."/>
            <person name="Gotoh Y."/>
            <person name="Hayashi T."/>
        </authorList>
    </citation>
    <scope>NUCLEOTIDE SEQUENCE [LARGE SCALE GENOMIC DNA]</scope>
    <source>
        <strain evidence="3">JCM15298</strain>
    </source>
</reference>
<evidence type="ECO:0000259" key="1">
    <source>
        <dbReference type="Pfam" id="PF05368"/>
    </source>
</evidence>
<dbReference type="OrthoDB" id="285016at2"/>
<gene>
    <name evidence="2" type="ORF">RMCC_3890</name>
</gene>
<organism evidence="2 3">
    <name type="scientific">Mycolicibacterium canariasense</name>
    <name type="common">Mycobacterium canariasense</name>
    <dbReference type="NCBI Taxonomy" id="228230"/>
    <lineage>
        <taxon>Bacteria</taxon>
        <taxon>Bacillati</taxon>
        <taxon>Actinomycetota</taxon>
        <taxon>Actinomycetes</taxon>
        <taxon>Mycobacteriales</taxon>
        <taxon>Mycobacteriaceae</taxon>
        <taxon>Mycolicibacterium</taxon>
    </lineage>
</organism>
<dbReference type="STRING" id="228230.RMCC_3890"/>
<comment type="caution">
    <text evidence="2">The sequence shown here is derived from an EMBL/GenBank/DDBJ whole genome shotgun (WGS) entry which is preliminary data.</text>
</comment>
<dbReference type="Gene3D" id="3.90.25.10">
    <property type="entry name" value="UDP-galactose 4-epimerase, domain 1"/>
    <property type="match status" value="1"/>
</dbReference>
<protein>
    <submittedName>
        <fullName evidence="2">NmrA-like protein</fullName>
    </submittedName>
</protein>
<dbReference type="Gene3D" id="3.40.50.720">
    <property type="entry name" value="NAD(P)-binding Rossmann-like Domain"/>
    <property type="match status" value="1"/>
</dbReference>
<dbReference type="AlphaFoldDB" id="A0A100WFD4"/>
<dbReference type="InterPro" id="IPR051604">
    <property type="entry name" value="Ergot_Alk_Oxidoreductase"/>
</dbReference>
<dbReference type="RefSeq" id="WP_062657879.1">
    <property type="nucleotide sequence ID" value="NZ_BCSY01000065.1"/>
</dbReference>
<reference evidence="3" key="2">
    <citation type="submission" date="2016-02" db="EMBL/GenBank/DDBJ databases">
        <title>Draft genome sequence of five rapidly growing Mycobacterium species.</title>
        <authorList>
            <person name="Katahira K."/>
            <person name="Gotou Y."/>
            <person name="Iida K."/>
            <person name="Ogura Y."/>
            <person name="Hayashi T."/>
        </authorList>
    </citation>
    <scope>NUCLEOTIDE SEQUENCE [LARGE SCALE GENOMIC DNA]</scope>
    <source>
        <strain evidence="3">JCM15298</strain>
    </source>
</reference>
<dbReference type="Proteomes" id="UP000069443">
    <property type="component" value="Unassembled WGS sequence"/>
</dbReference>
<feature type="domain" description="NmrA-like" evidence="1">
    <location>
        <begin position="2"/>
        <end position="114"/>
    </location>
</feature>
<dbReference type="EMBL" id="BCSY01000065">
    <property type="protein sequence ID" value="GAS96924.1"/>
    <property type="molecule type" value="Genomic_DNA"/>
</dbReference>
<evidence type="ECO:0000313" key="3">
    <source>
        <dbReference type="Proteomes" id="UP000069443"/>
    </source>
</evidence>
<dbReference type="PANTHER" id="PTHR43162">
    <property type="match status" value="1"/>
</dbReference>
<dbReference type="PANTHER" id="PTHR43162:SF1">
    <property type="entry name" value="PRESTALK A DIFFERENTIATION PROTEIN A"/>
    <property type="match status" value="1"/>
</dbReference>
<proteinExistence type="predicted"/>